<accession>G0UCG9</accession>
<feature type="coiled-coil region" evidence="1">
    <location>
        <begin position="414"/>
        <end position="473"/>
    </location>
</feature>
<sequence>MSSYGELLAACNEFRENFTTLNGKYTTLVQELQTERERTDRLTRQLEAAHGNEEKANGTIRELRKELDEARSYKDLYLAATVSVEHLKGRLENARHAVADNILEQEQQVEQLRTQIKDLKQRLNVSADAAATQQLKRQVLELEERCALQNSQLMEERERFSQQLLTAHTALREQQARQLEVEQRCRSMEAEVAQMRSVVRRSADLQNDAAVSREKSPSDARKAALHVESLKTELHDAEAGLNEVESSHAEALEALRAEADEEKAQLLERVSQLSASLDDAVAARIAEQEKYAVLQRSIHQRVEAARSDARVEVINVQKLLADSRLELQQYAWRMDQVQAELDEKKRLLQQGEGKIESSAAEFKQLRLQLDPANQREAWLSAERDNISQHLDAVRKQVQDLTAAQCSLEESGLEAERLCIQVQFLEDELREARRLADVYEGELKDSEAEAERRARALRQEVRSVKKLMKAENAKSEIVRRRLLQALLDCETEAWLHGRCETAPHCAPSSHSVNRGGDVIDQLKRQDEQAQVLHQQLIELSRCAYKPYALCVSFQ</sequence>
<evidence type="ECO:0000256" key="1">
    <source>
        <dbReference type="SAM" id="Coils"/>
    </source>
</evidence>
<gene>
    <name evidence="2" type="ORF">TVY486_1110120</name>
</gene>
<feature type="coiled-coil region" evidence="1">
    <location>
        <begin position="320"/>
        <end position="354"/>
    </location>
</feature>
<feature type="coiled-coil region" evidence="1">
    <location>
        <begin position="227"/>
        <end position="276"/>
    </location>
</feature>
<organism evidence="2">
    <name type="scientific">Trypanosoma vivax (strain Y486)</name>
    <dbReference type="NCBI Taxonomy" id="1055687"/>
    <lineage>
        <taxon>Eukaryota</taxon>
        <taxon>Discoba</taxon>
        <taxon>Euglenozoa</taxon>
        <taxon>Kinetoplastea</taxon>
        <taxon>Metakinetoplastina</taxon>
        <taxon>Trypanosomatida</taxon>
        <taxon>Trypanosomatidae</taxon>
        <taxon>Trypanosoma</taxon>
        <taxon>Duttonella</taxon>
    </lineage>
</organism>
<proteinExistence type="predicted"/>
<keyword evidence="1" id="KW-0175">Coiled coil</keyword>
<protein>
    <submittedName>
        <fullName evidence="2">Uncharacterized protein</fullName>
    </submittedName>
</protein>
<name>G0UCG9_TRYVY</name>
<evidence type="ECO:0000313" key="2">
    <source>
        <dbReference type="EMBL" id="CCC53528.1"/>
    </source>
</evidence>
<dbReference type="AlphaFoldDB" id="G0UCG9"/>
<feature type="coiled-coil region" evidence="1">
    <location>
        <begin position="29"/>
        <end position="191"/>
    </location>
</feature>
<reference evidence="2" key="1">
    <citation type="journal article" date="2012" name="Proc. Natl. Acad. Sci. U.S.A.">
        <title>Antigenic diversity is generated by distinct evolutionary mechanisms in African trypanosome species.</title>
        <authorList>
            <person name="Jackson A.P."/>
            <person name="Berry A."/>
            <person name="Aslett M."/>
            <person name="Allison H.C."/>
            <person name="Burton P."/>
            <person name="Vavrova-Anderson J."/>
            <person name="Brown R."/>
            <person name="Browne H."/>
            <person name="Corton N."/>
            <person name="Hauser H."/>
            <person name="Gamble J."/>
            <person name="Gilderthorp R."/>
            <person name="Marcello L."/>
            <person name="McQuillan J."/>
            <person name="Otto T.D."/>
            <person name="Quail M.A."/>
            <person name="Sanders M.J."/>
            <person name="van Tonder A."/>
            <person name="Ginger M.L."/>
            <person name="Field M.C."/>
            <person name="Barry J.D."/>
            <person name="Hertz-Fowler C."/>
            <person name="Berriman M."/>
        </authorList>
    </citation>
    <scope>NUCLEOTIDE SEQUENCE</scope>
    <source>
        <strain evidence="2">Y486</strain>
    </source>
</reference>
<dbReference type="EMBL" id="HE573027">
    <property type="protein sequence ID" value="CCC53528.1"/>
    <property type="molecule type" value="Genomic_DNA"/>
</dbReference>